<evidence type="ECO:0000313" key="2">
    <source>
        <dbReference type="EMBL" id="EPX87144.1"/>
    </source>
</evidence>
<dbReference type="Proteomes" id="UP000015346">
    <property type="component" value="Unassembled WGS sequence"/>
</dbReference>
<evidence type="ECO:0000256" key="1">
    <source>
        <dbReference type="SAM" id="Phobius"/>
    </source>
</evidence>
<sequence length="87" mass="9281">MTPPLILTLLWFVAANGAAMLPTRGNRRKRAVLLVVVGVPLLGWLTAVHGPVAGILALAAGTSVLRWPIIHVLRRAGYGLRRGEPAE</sequence>
<evidence type="ECO:0008006" key="4">
    <source>
        <dbReference type="Google" id="ProtNLM"/>
    </source>
</evidence>
<keyword evidence="1" id="KW-1133">Transmembrane helix</keyword>
<dbReference type="OrthoDB" id="7862849at2"/>
<dbReference type="AlphaFoldDB" id="S9SLA3"/>
<dbReference type="STRING" id="1123069.ruthe_00815"/>
<protein>
    <recommendedName>
        <fullName evidence="4">DUF2484 family protein</fullName>
    </recommendedName>
</protein>
<reference evidence="2 3" key="1">
    <citation type="journal article" date="2013" name="Stand. Genomic Sci.">
        <title>Genome sequence of the reddish-pigmented Rubellimicrobium thermophilum type strain (DSM 16684(T)), a member of the Roseobacter clade.</title>
        <authorList>
            <person name="Fiebig A."/>
            <person name="Riedel T."/>
            <person name="Gronow S."/>
            <person name="Petersen J."/>
            <person name="Klenk H.P."/>
            <person name="Goker M."/>
        </authorList>
    </citation>
    <scope>NUCLEOTIDE SEQUENCE [LARGE SCALE GENOMIC DNA]</scope>
    <source>
        <strain evidence="2 3">DSM 16684</strain>
    </source>
</reference>
<keyword evidence="1" id="KW-0812">Transmembrane</keyword>
<evidence type="ECO:0000313" key="3">
    <source>
        <dbReference type="Proteomes" id="UP000015346"/>
    </source>
</evidence>
<feature type="transmembrane region" description="Helical" evidence="1">
    <location>
        <begin position="41"/>
        <end position="65"/>
    </location>
</feature>
<organism evidence="2 3">
    <name type="scientific">Rubellimicrobium thermophilum DSM 16684</name>
    <dbReference type="NCBI Taxonomy" id="1123069"/>
    <lineage>
        <taxon>Bacteria</taxon>
        <taxon>Pseudomonadati</taxon>
        <taxon>Pseudomonadota</taxon>
        <taxon>Alphaproteobacteria</taxon>
        <taxon>Rhodobacterales</taxon>
        <taxon>Roseobacteraceae</taxon>
        <taxon>Rubellimicrobium</taxon>
    </lineage>
</organism>
<dbReference type="Pfam" id="PF10658">
    <property type="entry name" value="DUF2484"/>
    <property type="match status" value="1"/>
</dbReference>
<name>S9SLA3_9RHOB</name>
<dbReference type="EMBL" id="AOLV01000009">
    <property type="protein sequence ID" value="EPX87144.1"/>
    <property type="molecule type" value="Genomic_DNA"/>
</dbReference>
<gene>
    <name evidence="2" type="ORF">ruthe_00815</name>
</gene>
<keyword evidence="1" id="KW-0472">Membrane</keyword>
<dbReference type="InterPro" id="IPR018919">
    <property type="entry name" value="DUF2484"/>
</dbReference>
<dbReference type="HOGENOM" id="CLU_193095_0_0_5"/>
<comment type="caution">
    <text evidence="2">The sequence shown here is derived from an EMBL/GenBank/DDBJ whole genome shotgun (WGS) entry which is preliminary data.</text>
</comment>
<accession>S9SLA3</accession>
<keyword evidence="3" id="KW-1185">Reference proteome</keyword>
<proteinExistence type="predicted"/>